<gene>
    <name evidence="4" type="primary">fabK</name>
    <name evidence="4" type="ORF">EVJ47_02850</name>
</gene>
<dbReference type="EMBL" id="SGBD01000001">
    <property type="protein sequence ID" value="RZD15223.1"/>
    <property type="molecule type" value="Genomic_DNA"/>
</dbReference>
<dbReference type="Gene3D" id="3.20.20.70">
    <property type="entry name" value="Aldolase class I"/>
    <property type="match status" value="1"/>
</dbReference>
<dbReference type="PANTHER" id="PTHR32332:SF20">
    <property type="entry name" value="2-NITROPROPANE DIOXYGENASE-LIKE PROTEIN"/>
    <property type="match status" value="1"/>
</dbReference>
<keyword evidence="1" id="KW-0285">Flavoprotein</keyword>
<evidence type="ECO:0000256" key="1">
    <source>
        <dbReference type="ARBA" id="ARBA00022630"/>
    </source>
</evidence>
<accession>A0A519BD70</accession>
<dbReference type="SUPFAM" id="SSF51412">
    <property type="entry name" value="Inosine monophosphate dehydrogenase (IMPDH)"/>
    <property type="match status" value="1"/>
</dbReference>
<reference evidence="4 5" key="1">
    <citation type="submission" date="2019-01" db="EMBL/GenBank/DDBJ databases">
        <title>Insights into ecological role of a new deltaproteobacterial order Candidatus Sinidesulfobacterales (Sva0485) by metagenomics and metatranscriptomics.</title>
        <authorList>
            <person name="Tan S."/>
            <person name="Liu J."/>
            <person name="Fang Y."/>
            <person name="Hedlund B.P."/>
            <person name="Lian Z.H."/>
            <person name="Huang L.Y."/>
            <person name="Li J.T."/>
            <person name="Huang L.N."/>
            <person name="Li W.J."/>
            <person name="Jiang H.C."/>
            <person name="Dong H.L."/>
            <person name="Shu W.S."/>
        </authorList>
    </citation>
    <scope>NUCLEOTIDE SEQUENCE [LARGE SCALE GENOMIC DNA]</scope>
    <source>
        <strain evidence="4">AP3</strain>
    </source>
</reference>
<evidence type="ECO:0000256" key="3">
    <source>
        <dbReference type="ARBA" id="ARBA00023002"/>
    </source>
</evidence>
<dbReference type="Proteomes" id="UP000320813">
    <property type="component" value="Unassembled WGS sequence"/>
</dbReference>
<evidence type="ECO:0000313" key="5">
    <source>
        <dbReference type="Proteomes" id="UP000320813"/>
    </source>
</evidence>
<dbReference type="InterPro" id="IPR017569">
    <property type="entry name" value="Enoyl_ACP_red-II_put"/>
</dbReference>
<comment type="caution">
    <text evidence="4">The sequence shown here is derived from an EMBL/GenBank/DDBJ whole genome shotgun (WGS) entry which is preliminary data.</text>
</comment>
<dbReference type="AlphaFoldDB" id="A0A519BD70"/>
<evidence type="ECO:0000256" key="2">
    <source>
        <dbReference type="ARBA" id="ARBA00022643"/>
    </source>
</evidence>
<dbReference type="InterPro" id="IPR004136">
    <property type="entry name" value="NMO"/>
</dbReference>
<protein>
    <submittedName>
        <fullName evidence="4">Enoyl-[acyl-carrier-protein] reductase FabK</fullName>
    </submittedName>
</protein>
<proteinExistence type="predicted"/>
<dbReference type="Pfam" id="PF03060">
    <property type="entry name" value="NMO"/>
    <property type="match status" value="2"/>
</dbReference>
<dbReference type="GO" id="GO:0018580">
    <property type="term" value="F:nitronate monooxygenase activity"/>
    <property type="evidence" value="ECO:0007669"/>
    <property type="project" value="InterPro"/>
</dbReference>
<keyword evidence="3" id="KW-0560">Oxidoreductase</keyword>
<name>A0A519BD70_9DELT</name>
<evidence type="ECO:0000313" key="4">
    <source>
        <dbReference type="EMBL" id="RZD15223.1"/>
    </source>
</evidence>
<keyword evidence="2" id="KW-0288">FMN</keyword>
<dbReference type="CDD" id="cd04730">
    <property type="entry name" value="NPD_like"/>
    <property type="match status" value="1"/>
</dbReference>
<dbReference type="NCBIfam" id="TIGR03151">
    <property type="entry name" value="enACPred_II"/>
    <property type="match status" value="1"/>
</dbReference>
<sequence length="315" mass="33508">MIKSPICDKIGIKYPIFQGGMAWASNYALASAVSNAGGLGIIGAGQMPPDLLVKEIRKAKENTDKPFGVNLILYLPHIGELVDAVIREGVPVVTTGAGNAGPYIKKFHEAGIKVIPVIPSTALAKRMEKAGADALIAEGTESGGHIGELTTMVIVPQVVDSVNIPVIAAGGIADYRGFAAALCLGASGVQMGTRFLATKECHVHQNWKDMVIKASDRDTVVTGRPTGHPVRVLKNRLAKMFLELEEKCSPAVEYEKLGTGRLKAASVDGDIEMGSLMSGQIAGLIKEEKTVKEVIEEIIFQAEDFINNMSKFIKG</sequence>
<dbReference type="InterPro" id="IPR013785">
    <property type="entry name" value="Aldolase_TIM"/>
</dbReference>
<dbReference type="PANTHER" id="PTHR32332">
    <property type="entry name" value="2-NITROPROPANE DIOXYGENASE"/>
    <property type="match status" value="1"/>
</dbReference>
<organism evidence="4 5">
    <name type="scientific">Candidatus Acidulodesulfobacterium ferriphilum</name>
    <dbReference type="NCBI Taxonomy" id="2597223"/>
    <lineage>
        <taxon>Bacteria</taxon>
        <taxon>Deltaproteobacteria</taxon>
        <taxon>Candidatus Acidulodesulfobacterales</taxon>
        <taxon>Candidatus Acidulodesulfobacterium</taxon>
    </lineage>
</organism>